<feature type="compositionally biased region" description="Acidic residues" evidence="1">
    <location>
        <begin position="71"/>
        <end position="84"/>
    </location>
</feature>
<dbReference type="RefSeq" id="XP_018149320.1">
    <property type="nucleotide sequence ID" value="XM_018290734.1"/>
</dbReference>
<sequence length="177" mass="19053">MDPEADADAAAMAAAMGFSSFGAQDRPQKKRRYNPAVDAVSQSSPSLKDASTGSNSTPLGKQTSTPKQAANEDEIDLEGEDDEQQSGQKEAPRESEGQVPSHHGLPARPAPGTGFVGSRGQPASRERASQGTSAKPWYEGYYDNMSNENPWERIEKKLGLESKGTWVPRQTHPVPDI</sequence>
<evidence type="ECO:0000313" key="2">
    <source>
        <dbReference type="EMBL" id="OAQ73237.1"/>
    </source>
</evidence>
<dbReference type="KEGG" id="pchm:VFPPC_12957"/>
<keyword evidence="3" id="KW-1185">Reference proteome</keyword>
<gene>
    <name evidence="2" type="ORF">VFPPC_12957</name>
</gene>
<dbReference type="Proteomes" id="UP000078397">
    <property type="component" value="Unassembled WGS sequence"/>
</dbReference>
<dbReference type="EMBL" id="LSBJ02000001">
    <property type="protein sequence ID" value="OAQ73237.1"/>
    <property type="molecule type" value="Genomic_DNA"/>
</dbReference>
<feature type="compositionally biased region" description="Polar residues" evidence="1">
    <location>
        <begin position="40"/>
        <end position="68"/>
    </location>
</feature>
<organism evidence="2 3">
    <name type="scientific">Pochonia chlamydosporia 170</name>
    <dbReference type="NCBI Taxonomy" id="1380566"/>
    <lineage>
        <taxon>Eukaryota</taxon>
        <taxon>Fungi</taxon>
        <taxon>Dikarya</taxon>
        <taxon>Ascomycota</taxon>
        <taxon>Pezizomycotina</taxon>
        <taxon>Sordariomycetes</taxon>
        <taxon>Hypocreomycetidae</taxon>
        <taxon>Hypocreales</taxon>
        <taxon>Clavicipitaceae</taxon>
        <taxon>Pochonia</taxon>
    </lineage>
</organism>
<feature type="region of interest" description="Disordered" evidence="1">
    <location>
        <begin position="18"/>
        <end position="148"/>
    </location>
</feature>
<evidence type="ECO:0000256" key="1">
    <source>
        <dbReference type="SAM" id="MobiDB-lite"/>
    </source>
</evidence>
<dbReference type="GeneID" id="28854728"/>
<proteinExistence type="predicted"/>
<accession>A0A179G5Y7</accession>
<evidence type="ECO:0000313" key="3">
    <source>
        <dbReference type="Proteomes" id="UP000078397"/>
    </source>
</evidence>
<name>A0A179G5Y7_METCM</name>
<dbReference type="OrthoDB" id="5419162at2759"/>
<dbReference type="AlphaFoldDB" id="A0A179G5Y7"/>
<comment type="caution">
    <text evidence="2">The sequence shown here is derived from an EMBL/GenBank/DDBJ whole genome shotgun (WGS) entry which is preliminary data.</text>
</comment>
<protein>
    <submittedName>
        <fullName evidence="2">Uncharacterized protein</fullName>
    </submittedName>
</protein>
<reference evidence="2 3" key="1">
    <citation type="journal article" date="2016" name="PLoS Pathog.">
        <title>Biosynthesis of antibiotic leucinostatins in bio-control fungus Purpureocillium lilacinum and their inhibition on phytophthora revealed by genome mining.</title>
        <authorList>
            <person name="Wang G."/>
            <person name="Liu Z."/>
            <person name="Lin R."/>
            <person name="Li E."/>
            <person name="Mao Z."/>
            <person name="Ling J."/>
            <person name="Yang Y."/>
            <person name="Yin W.B."/>
            <person name="Xie B."/>
        </authorList>
    </citation>
    <scope>NUCLEOTIDE SEQUENCE [LARGE SCALE GENOMIC DNA]</scope>
    <source>
        <strain evidence="2">170</strain>
    </source>
</reference>